<proteinExistence type="predicted"/>
<dbReference type="EMBL" id="BLXT01008033">
    <property type="protein sequence ID" value="GFO45280.1"/>
    <property type="molecule type" value="Genomic_DNA"/>
</dbReference>
<reference evidence="1 2" key="1">
    <citation type="journal article" date="2021" name="Elife">
        <title>Chloroplast acquisition without the gene transfer in kleptoplastic sea slugs, Plakobranchus ocellatus.</title>
        <authorList>
            <person name="Maeda T."/>
            <person name="Takahashi S."/>
            <person name="Yoshida T."/>
            <person name="Shimamura S."/>
            <person name="Takaki Y."/>
            <person name="Nagai Y."/>
            <person name="Toyoda A."/>
            <person name="Suzuki Y."/>
            <person name="Arimoto A."/>
            <person name="Ishii H."/>
            <person name="Satoh N."/>
            <person name="Nishiyama T."/>
            <person name="Hasebe M."/>
            <person name="Maruyama T."/>
            <person name="Minagawa J."/>
            <person name="Obokata J."/>
            <person name="Shigenobu S."/>
        </authorList>
    </citation>
    <scope>NUCLEOTIDE SEQUENCE [LARGE SCALE GENOMIC DNA]</scope>
</reference>
<accession>A0AAV4DMC1</accession>
<protein>
    <submittedName>
        <fullName evidence="1">Uncharacterized protein</fullName>
    </submittedName>
</protein>
<evidence type="ECO:0000313" key="2">
    <source>
        <dbReference type="Proteomes" id="UP000735302"/>
    </source>
</evidence>
<name>A0AAV4DMC1_9GAST</name>
<comment type="caution">
    <text evidence="1">The sequence shown here is derived from an EMBL/GenBank/DDBJ whole genome shotgun (WGS) entry which is preliminary data.</text>
</comment>
<evidence type="ECO:0000313" key="1">
    <source>
        <dbReference type="EMBL" id="GFO45280.1"/>
    </source>
</evidence>
<organism evidence="1 2">
    <name type="scientific">Plakobranchus ocellatus</name>
    <dbReference type="NCBI Taxonomy" id="259542"/>
    <lineage>
        <taxon>Eukaryota</taxon>
        <taxon>Metazoa</taxon>
        <taxon>Spiralia</taxon>
        <taxon>Lophotrochozoa</taxon>
        <taxon>Mollusca</taxon>
        <taxon>Gastropoda</taxon>
        <taxon>Heterobranchia</taxon>
        <taxon>Euthyneura</taxon>
        <taxon>Panpulmonata</taxon>
        <taxon>Sacoglossa</taxon>
        <taxon>Placobranchoidea</taxon>
        <taxon>Plakobranchidae</taxon>
        <taxon>Plakobranchus</taxon>
    </lineage>
</organism>
<keyword evidence="2" id="KW-1185">Reference proteome</keyword>
<dbReference type="Proteomes" id="UP000735302">
    <property type="component" value="Unassembled WGS sequence"/>
</dbReference>
<gene>
    <name evidence="1" type="ORF">PoB_007178500</name>
</gene>
<sequence length="128" mass="14402">MNQPVVFFGRNLPYDDKITNYDIYATACESMGRKDVCGAHKINDLWRVYLNGPKARINLLINSINGNLVEVCIQNPLLIRGSDGREIPRTKLIAADISLSVANEPSESDFSQKWSALKIPMESSRNEF</sequence>
<dbReference type="AlphaFoldDB" id="A0AAV4DMC1"/>